<evidence type="ECO:0000313" key="10">
    <source>
        <dbReference type="EMBL" id="HDX32693.1"/>
    </source>
</evidence>
<reference evidence="10" key="1">
    <citation type="journal article" date="2020" name="mSystems">
        <title>Genome- and Community-Level Interaction Insights into Carbon Utilization and Element Cycling Functions of Hydrothermarchaeota in Hydrothermal Sediment.</title>
        <authorList>
            <person name="Zhou Z."/>
            <person name="Liu Y."/>
            <person name="Xu W."/>
            <person name="Pan J."/>
            <person name="Luo Z.H."/>
            <person name="Li M."/>
        </authorList>
    </citation>
    <scope>NUCLEOTIDE SEQUENCE [LARGE SCALE GENOMIC DNA]</scope>
    <source>
        <strain evidence="10">SpSt-289</strain>
    </source>
</reference>
<dbReference type="GO" id="GO:0009086">
    <property type="term" value="P:methionine biosynthetic process"/>
    <property type="evidence" value="ECO:0007669"/>
    <property type="project" value="UniProtKB-UniRule"/>
</dbReference>
<dbReference type="EMBL" id="DSMG01000151">
    <property type="protein sequence ID" value="HDX32693.1"/>
    <property type="molecule type" value="Genomic_DNA"/>
</dbReference>
<proteinExistence type="inferred from homology"/>
<evidence type="ECO:0000259" key="9">
    <source>
        <dbReference type="Pfam" id="PF00561"/>
    </source>
</evidence>
<keyword evidence="5 7" id="KW-0486">Methionine biosynthesis</keyword>
<name>A0A7C1FMK0_9CHLR</name>
<evidence type="ECO:0000256" key="5">
    <source>
        <dbReference type="ARBA" id="ARBA00023167"/>
    </source>
</evidence>
<comment type="caution">
    <text evidence="7">Lacks conserved residue(s) required for the propagation of feature annotation.</text>
</comment>
<evidence type="ECO:0000256" key="6">
    <source>
        <dbReference type="ARBA" id="ARBA00023315"/>
    </source>
</evidence>
<keyword evidence="6 7" id="KW-0012">Acyltransferase</keyword>
<comment type="pathway">
    <text evidence="7">Amino-acid biosynthesis; L-methionine biosynthesis via de novo pathway; O-acetyl-L-homoserine from L-homoserine: step 1/1.</text>
</comment>
<dbReference type="Gene3D" id="1.10.1740.110">
    <property type="match status" value="1"/>
</dbReference>
<evidence type="ECO:0000256" key="3">
    <source>
        <dbReference type="ARBA" id="ARBA00022605"/>
    </source>
</evidence>
<feature type="binding site" evidence="7">
    <location>
        <position position="354"/>
    </location>
    <ligand>
        <name>substrate</name>
    </ligand>
</feature>
<dbReference type="NCBIfam" id="TIGR01392">
    <property type="entry name" value="homoserO_Ac_trn"/>
    <property type="match status" value="1"/>
</dbReference>
<dbReference type="Pfam" id="PF00561">
    <property type="entry name" value="Abhydrolase_1"/>
    <property type="match status" value="1"/>
</dbReference>
<dbReference type="InterPro" id="IPR029058">
    <property type="entry name" value="AB_hydrolase_fold"/>
</dbReference>
<comment type="similarity">
    <text evidence="7">Belongs to the AB hydrolase superfamily. MetX family.</text>
</comment>
<comment type="subcellular location">
    <subcellularLocation>
        <location evidence="7">Cytoplasm</location>
    </subcellularLocation>
</comment>
<comment type="caution">
    <text evidence="10">The sequence shown here is derived from an EMBL/GenBank/DDBJ whole genome shotgun (WGS) entry which is preliminary data.</text>
</comment>
<comment type="subunit">
    <text evidence="1 7">Homodimer.</text>
</comment>
<evidence type="ECO:0000256" key="2">
    <source>
        <dbReference type="ARBA" id="ARBA00022490"/>
    </source>
</evidence>
<comment type="function">
    <text evidence="7">Transfers an acetyl group from acetyl-CoA to L-homoserine, forming acetyl-L-homoserine.</text>
</comment>
<dbReference type="AlphaFoldDB" id="A0A7C1FMK0"/>
<dbReference type="GO" id="GO:0004414">
    <property type="term" value="F:homoserine O-acetyltransferase activity"/>
    <property type="evidence" value="ECO:0007669"/>
    <property type="project" value="UniProtKB-UniRule"/>
</dbReference>
<dbReference type="InterPro" id="IPR008220">
    <property type="entry name" value="HAT_MetX-like"/>
</dbReference>
<dbReference type="HAMAP" id="MF_00296">
    <property type="entry name" value="MetX_acyltransf"/>
    <property type="match status" value="1"/>
</dbReference>
<dbReference type="PANTHER" id="PTHR32268:SF11">
    <property type="entry name" value="HOMOSERINE O-ACETYLTRANSFERASE"/>
    <property type="match status" value="1"/>
</dbReference>
<feature type="active site" evidence="7 8">
    <location>
        <position position="320"/>
    </location>
</feature>
<dbReference type="InterPro" id="IPR000073">
    <property type="entry name" value="AB_hydrolase_1"/>
</dbReference>
<accession>A0A7C1FMK0</accession>
<dbReference type="Gene3D" id="3.40.50.1820">
    <property type="entry name" value="alpha/beta hydrolase"/>
    <property type="match status" value="1"/>
</dbReference>
<dbReference type="GO" id="GO:0005737">
    <property type="term" value="C:cytoplasm"/>
    <property type="evidence" value="ECO:0007669"/>
    <property type="project" value="UniProtKB-SubCell"/>
</dbReference>
<dbReference type="NCBIfam" id="NF001209">
    <property type="entry name" value="PRK00175.1"/>
    <property type="match status" value="1"/>
</dbReference>
<protein>
    <recommendedName>
        <fullName evidence="7">Homoserine O-acetyltransferase</fullName>
        <shortName evidence="7">HAT</shortName>
        <ecNumber evidence="7">2.3.1.31</ecNumber>
    </recommendedName>
    <alternativeName>
        <fullName evidence="7">Homoserine transacetylase</fullName>
        <shortName evidence="7">HTA</shortName>
    </alternativeName>
</protein>
<dbReference type="PIRSF" id="PIRSF000443">
    <property type="entry name" value="Homoser_Ac_trans"/>
    <property type="match status" value="1"/>
</dbReference>
<dbReference type="UniPathway" id="UPA00051">
    <property type="reaction ID" value="UER00074"/>
</dbReference>
<dbReference type="EC" id="2.3.1.31" evidence="7"/>
<keyword evidence="2 7" id="KW-0963">Cytoplasm</keyword>
<dbReference type="SUPFAM" id="SSF53474">
    <property type="entry name" value="alpha/beta-Hydrolases"/>
    <property type="match status" value="1"/>
</dbReference>
<evidence type="ECO:0000256" key="4">
    <source>
        <dbReference type="ARBA" id="ARBA00022679"/>
    </source>
</evidence>
<feature type="active site" description="Nucleophile" evidence="7 8">
    <location>
        <position position="154"/>
    </location>
</feature>
<evidence type="ECO:0000256" key="7">
    <source>
        <dbReference type="HAMAP-Rule" id="MF_00296"/>
    </source>
</evidence>
<gene>
    <name evidence="7" type="primary">metXA</name>
    <name evidence="10" type="ORF">ENQ20_14575</name>
</gene>
<dbReference type="GO" id="GO:0009092">
    <property type="term" value="P:homoserine metabolic process"/>
    <property type="evidence" value="ECO:0007669"/>
    <property type="project" value="TreeGrafter"/>
</dbReference>
<evidence type="ECO:0000256" key="1">
    <source>
        <dbReference type="ARBA" id="ARBA00011738"/>
    </source>
</evidence>
<dbReference type="PANTHER" id="PTHR32268">
    <property type="entry name" value="HOMOSERINE O-ACETYLTRANSFERASE"/>
    <property type="match status" value="1"/>
</dbReference>
<keyword evidence="3 7" id="KW-0028">Amino-acid biosynthesis</keyword>
<keyword evidence="4 7" id="KW-0808">Transferase</keyword>
<feature type="domain" description="AB hydrolase-1" evidence="9">
    <location>
        <begin position="48"/>
        <end position="357"/>
    </location>
</feature>
<feature type="binding site" evidence="7">
    <location>
        <position position="224"/>
    </location>
    <ligand>
        <name>substrate</name>
    </ligand>
</feature>
<dbReference type="FunFam" id="1.10.1740.110:FF:000001">
    <property type="entry name" value="Homoserine O-acetyltransferase"/>
    <property type="match status" value="1"/>
</dbReference>
<organism evidence="10">
    <name type="scientific">Caldilinea aerophila</name>
    <dbReference type="NCBI Taxonomy" id="133453"/>
    <lineage>
        <taxon>Bacteria</taxon>
        <taxon>Bacillati</taxon>
        <taxon>Chloroflexota</taxon>
        <taxon>Caldilineae</taxon>
        <taxon>Caldilineales</taxon>
        <taxon>Caldilineaceae</taxon>
        <taxon>Caldilinea</taxon>
    </lineage>
</organism>
<evidence type="ECO:0000256" key="8">
    <source>
        <dbReference type="PIRSR" id="PIRSR000443-1"/>
    </source>
</evidence>
<comment type="catalytic activity">
    <reaction evidence="7">
        <text>L-homoserine + acetyl-CoA = O-acetyl-L-homoserine + CoA</text>
        <dbReference type="Rhea" id="RHEA:13701"/>
        <dbReference type="ChEBI" id="CHEBI:57287"/>
        <dbReference type="ChEBI" id="CHEBI:57288"/>
        <dbReference type="ChEBI" id="CHEBI:57476"/>
        <dbReference type="ChEBI" id="CHEBI:57716"/>
        <dbReference type="EC" id="2.3.1.31"/>
    </reaction>
</comment>
<feature type="active site" evidence="7 8">
    <location>
        <position position="353"/>
    </location>
</feature>
<sequence length="410" mass="45225">MHNSVGAVSTQYFTFAEDEPFCLESGETLSPVRLAYETYGTLNADRSNAILICHALSGSAHAAGYLDGDPTKPGWWEECIGPGKAFDTDRFFVICSNVIGSCYGSTGPASINPATGKPYGLNFPVVTIGDMVRAQVKLIDHLGIERLLCVAGGSMGGMQVLEWAARHPQRVRSAIPIATTAHHSPMLIAFSEVGRQAIYADPAWNRGDYYDKPHKPDAGLAVARMIGHITYLSEESMQMKFGRRLQGLEKYGYEFETEFEVESYLKYNGHKFTRRFDANSYLYITKAMDYFDLAQPTGSLAAAFANATHIKFLVISFTSDWLYPSYHSKELVSALTAVGADVTYLDVKSSWGHDAFLLEVDTMTHLVGSFLDRLVREEQVAPPIGYTPRARLLSTSPDAQLRTHLAETLA</sequence>